<sequence length="458" mass="51457">MPASHIGRATWTRCNAQGLASLQFYKDLVSFKQRRYSGESDDVSTQDVLFDLCRRRHFITGDKLTRTSLLSGCHGLGPLGTELKKNLVAQWWDSMLLYREQVLAIDTMCHIPPQCTAAQLLTMTTRVDSQKSDPLNGDVTQHAGSILDHPQHRVLRRDLLYGALQQYASCLDLMNKKLPLGLAEVGECFRPIPDGSHETSLPRLGEGTEASLTWFCSAKTASQWRDYWLRQRLLWWQKFAQSPSSFSTSDHQDELGRKASQILYSFPWGEEPIESLCSMDDSVLVQMHSGSSAQLQGRDSRKLVTPHVLWASGNLERGLLAYLADALQLSEKLAPRCQDLRRQVLKVHPALAPIKVAVDLAKGPAVDLRLVCQGLSAELRESGIAVWPGYLDTSHVPLEKLFTRFDEMGVLFTVLVSDGTLENGLLQLRSRDTTLKETMHVSKVRLFLEQYIRAAKNL</sequence>
<dbReference type="GO" id="GO:0006264">
    <property type="term" value="P:mitochondrial DNA replication"/>
    <property type="evidence" value="ECO:0007669"/>
    <property type="project" value="TreeGrafter"/>
</dbReference>
<dbReference type="AlphaFoldDB" id="A0A8C5WLD0"/>
<dbReference type="InterPro" id="IPR027031">
    <property type="entry name" value="Gly-tRNA_synthase/POLG2"/>
</dbReference>
<dbReference type="PANTHER" id="PTHR10745:SF8">
    <property type="entry name" value="DNA POLYMERASE SUBUNIT GAMMA-2, MITOCHONDRIAL"/>
    <property type="match status" value="1"/>
</dbReference>
<dbReference type="GO" id="GO:0005739">
    <property type="term" value="C:mitochondrion"/>
    <property type="evidence" value="ECO:0007669"/>
    <property type="project" value="TreeGrafter"/>
</dbReference>
<reference evidence="2" key="2">
    <citation type="submission" date="2025-09" db="UniProtKB">
        <authorList>
            <consortium name="Ensembl"/>
        </authorList>
    </citation>
    <scope>IDENTIFICATION</scope>
</reference>
<dbReference type="GeneTree" id="ENSGT00940000153759"/>
<dbReference type="Pfam" id="PF03129">
    <property type="entry name" value="HGTP_anticodon"/>
    <property type="match status" value="1"/>
</dbReference>
<dbReference type="InterPro" id="IPR036621">
    <property type="entry name" value="Anticodon-bd_dom_sf"/>
</dbReference>
<dbReference type="Ensembl" id="ENSLLET00000048806.1">
    <property type="protein sequence ID" value="ENSLLEP00000046956.1"/>
    <property type="gene ID" value="ENSLLEG00000029709.1"/>
</dbReference>
<protein>
    <submittedName>
        <fullName evidence="2">DNA polymerase gamma 2, accessory subunit</fullName>
    </submittedName>
</protein>
<dbReference type="SUPFAM" id="SSF55681">
    <property type="entry name" value="Class II aaRS and biotin synthetases"/>
    <property type="match status" value="1"/>
</dbReference>
<keyword evidence="3" id="KW-1185">Reference proteome</keyword>
<gene>
    <name evidence="2" type="primary">POLG2</name>
</gene>
<dbReference type="Gene3D" id="3.40.50.800">
    <property type="entry name" value="Anticodon-binding domain"/>
    <property type="match status" value="1"/>
</dbReference>
<evidence type="ECO:0000313" key="3">
    <source>
        <dbReference type="Proteomes" id="UP000694569"/>
    </source>
</evidence>
<evidence type="ECO:0000259" key="1">
    <source>
        <dbReference type="Pfam" id="PF03129"/>
    </source>
</evidence>
<organism evidence="2 3">
    <name type="scientific">Leptobrachium leishanense</name>
    <name type="common">Leishan spiny toad</name>
    <dbReference type="NCBI Taxonomy" id="445787"/>
    <lineage>
        <taxon>Eukaryota</taxon>
        <taxon>Metazoa</taxon>
        <taxon>Chordata</taxon>
        <taxon>Craniata</taxon>
        <taxon>Vertebrata</taxon>
        <taxon>Euteleostomi</taxon>
        <taxon>Amphibia</taxon>
        <taxon>Batrachia</taxon>
        <taxon>Anura</taxon>
        <taxon>Pelobatoidea</taxon>
        <taxon>Megophryidae</taxon>
        <taxon>Leptobrachium</taxon>
    </lineage>
</organism>
<dbReference type="InterPro" id="IPR004154">
    <property type="entry name" value="Anticodon-bd"/>
</dbReference>
<dbReference type="Gene3D" id="3.30.930.10">
    <property type="entry name" value="Bira Bifunctional Protein, Domain 2"/>
    <property type="match status" value="1"/>
</dbReference>
<proteinExistence type="predicted"/>
<dbReference type="OrthoDB" id="57698at2759"/>
<name>A0A8C5WLD0_9ANUR</name>
<accession>A0A8C5WLD0</accession>
<reference evidence="2" key="1">
    <citation type="submission" date="2025-08" db="UniProtKB">
        <authorList>
            <consortium name="Ensembl"/>
        </authorList>
    </citation>
    <scope>IDENTIFICATION</scope>
</reference>
<dbReference type="Proteomes" id="UP000694569">
    <property type="component" value="Unplaced"/>
</dbReference>
<dbReference type="SUPFAM" id="SSF52954">
    <property type="entry name" value="Class II aaRS ABD-related"/>
    <property type="match status" value="1"/>
</dbReference>
<evidence type="ECO:0000313" key="2">
    <source>
        <dbReference type="Ensembl" id="ENSLLEP00000046956.1"/>
    </source>
</evidence>
<dbReference type="PANTHER" id="PTHR10745">
    <property type="entry name" value="GLYCYL-TRNA SYNTHETASE/DNA POLYMERASE SUBUNIT GAMMA-2"/>
    <property type="match status" value="1"/>
</dbReference>
<dbReference type="InterPro" id="IPR045864">
    <property type="entry name" value="aa-tRNA-synth_II/BPL/LPL"/>
</dbReference>
<feature type="domain" description="Anticodon-binding" evidence="1">
    <location>
        <begin position="356"/>
        <end position="448"/>
    </location>
</feature>